<dbReference type="KEGG" id="laj:A0128_08745"/>
<reference evidence="1 2" key="1">
    <citation type="submission" date="2016-04" db="EMBL/GenBank/DDBJ databases">
        <title>Complete genome seqeunce of Leptospira alstonii serovar Room22.</title>
        <authorList>
            <person name="Nally J.E."/>
            <person name="Bayles D.O."/>
            <person name="Hurley D."/>
            <person name="Fanning S."/>
            <person name="McMahon B.J."/>
            <person name="Arent Z."/>
        </authorList>
    </citation>
    <scope>NUCLEOTIDE SEQUENCE [LARGE SCALE GENOMIC DNA]</scope>
    <source>
        <strain evidence="1 2">GWTS #1</strain>
    </source>
</reference>
<dbReference type="AlphaFoldDB" id="A0A1D7UWG0"/>
<name>A0A1D7UWG0_9LEPT</name>
<dbReference type="EMBL" id="CP015217">
    <property type="protein sequence ID" value="AOP33917.1"/>
    <property type="molecule type" value="Genomic_DNA"/>
</dbReference>
<dbReference type="Proteomes" id="UP000094197">
    <property type="component" value="Chromosome 1"/>
</dbReference>
<protein>
    <submittedName>
        <fullName evidence="1">Uncharacterized protein</fullName>
    </submittedName>
</protein>
<evidence type="ECO:0000313" key="2">
    <source>
        <dbReference type="Proteomes" id="UP000094197"/>
    </source>
</evidence>
<proteinExistence type="predicted"/>
<accession>A0A1D7UWG0</accession>
<sequence>MPGKFFPGIFFRTLKTDLRTYDKLCEKNSICKKKDFVIEGCFANLPASSPPPPNEGGDRMFQSRRRNYDIRCKSRAPRPDFGWRGGWWKARETFLYHKILILSRHILYL</sequence>
<keyword evidence="2" id="KW-1185">Reference proteome</keyword>
<evidence type="ECO:0000313" key="1">
    <source>
        <dbReference type="EMBL" id="AOP33917.1"/>
    </source>
</evidence>
<organism evidence="1 2">
    <name type="scientific">Leptospira tipperaryensis</name>
    <dbReference type="NCBI Taxonomy" id="2564040"/>
    <lineage>
        <taxon>Bacteria</taxon>
        <taxon>Pseudomonadati</taxon>
        <taxon>Spirochaetota</taxon>
        <taxon>Spirochaetia</taxon>
        <taxon>Leptospirales</taxon>
        <taxon>Leptospiraceae</taxon>
        <taxon>Leptospira</taxon>
    </lineage>
</organism>
<gene>
    <name evidence="1" type="ORF">A0128_08745</name>
</gene>